<dbReference type="PANTHER" id="PTHR22836:SF0">
    <property type="entry name" value="PRE-MRNA 3' END PROCESSING PROTEIN WDR33"/>
    <property type="match status" value="1"/>
</dbReference>
<dbReference type="STRING" id="312017.Q22KK4"/>
<dbReference type="SUPFAM" id="SSF50978">
    <property type="entry name" value="WD40 repeat-like"/>
    <property type="match status" value="1"/>
</dbReference>
<dbReference type="SMART" id="SM00320">
    <property type="entry name" value="WD40"/>
    <property type="match status" value="4"/>
</dbReference>
<keyword evidence="3" id="KW-1185">Reference proteome</keyword>
<dbReference type="OrthoDB" id="16717at2759"/>
<dbReference type="Proteomes" id="UP000009168">
    <property type="component" value="Unassembled WGS sequence"/>
</dbReference>
<gene>
    <name evidence="2" type="ORF">TTHERM_00312770</name>
</gene>
<dbReference type="PROSITE" id="PS50294">
    <property type="entry name" value="WD_REPEATS_REGION"/>
    <property type="match status" value="1"/>
</dbReference>
<name>Q22KK4_TETTS</name>
<keyword evidence="1" id="KW-0853">WD repeat</keyword>
<dbReference type="InterPro" id="IPR045245">
    <property type="entry name" value="Pfs2-like"/>
</dbReference>
<dbReference type="HOGENOM" id="CLU_777269_0_0_1"/>
<dbReference type="InterPro" id="IPR036322">
    <property type="entry name" value="WD40_repeat_dom_sf"/>
</dbReference>
<reference evidence="3" key="1">
    <citation type="journal article" date="2006" name="PLoS Biol.">
        <title>Macronuclear genome sequence of the ciliate Tetrahymena thermophila, a model eukaryote.</title>
        <authorList>
            <person name="Eisen J.A."/>
            <person name="Coyne R.S."/>
            <person name="Wu M."/>
            <person name="Wu D."/>
            <person name="Thiagarajan M."/>
            <person name="Wortman J.R."/>
            <person name="Badger J.H."/>
            <person name="Ren Q."/>
            <person name="Amedeo P."/>
            <person name="Jones K.M."/>
            <person name="Tallon L.J."/>
            <person name="Delcher A.L."/>
            <person name="Salzberg S.L."/>
            <person name="Silva J.C."/>
            <person name="Haas B.J."/>
            <person name="Majoros W.H."/>
            <person name="Farzad M."/>
            <person name="Carlton J.M."/>
            <person name="Smith R.K. Jr."/>
            <person name="Garg J."/>
            <person name="Pearlman R.E."/>
            <person name="Karrer K.M."/>
            <person name="Sun L."/>
            <person name="Manning G."/>
            <person name="Elde N.C."/>
            <person name="Turkewitz A.P."/>
            <person name="Asai D.J."/>
            <person name="Wilkes D.E."/>
            <person name="Wang Y."/>
            <person name="Cai H."/>
            <person name="Collins K."/>
            <person name="Stewart B.A."/>
            <person name="Lee S.R."/>
            <person name="Wilamowska K."/>
            <person name="Weinberg Z."/>
            <person name="Ruzzo W.L."/>
            <person name="Wloga D."/>
            <person name="Gaertig J."/>
            <person name="Frankel J."/>
            <person name="Tsao C.-C."/>
            <person name="Gorovsky M.A."/>
            <person name="Keeling P.J."/>
            <person name="Waller R.F."/>
            <person name="Patron N.J."/>
            <person name="Cherry J.M."/>
            <person name="Stover N.A."/>
            <person name="Krieger C.J."/>
            <person name="del Toro C."/>
            <person name="Ryder H.F."/>
            <person name="Williamson S.C."/>
            <person name="Barbeau R.A."/>
            <person name="Hamilton E.P."/>
            <person name="Orias E."/>
        </authorList>
    </citation>
    <scope>NUCLEOTIDE SEQUENCE [LARGE SCALE GENOMIC DNA]</scope>
    <source>
        <strain evidence="3">SB210</strain>
    </source>
</reference>
<evidence type="ECO:0000313" key="2">
    <source>
        <dbReference type="EMBL" id="EAR85795.2"/>
    </source>
</evidence>
<dbReference type="EMBL" id="GG662498">
    <property type="protein sequence ID" value="EAR85795.2"/>
    <property type="molecule type" value="Genomic_DNA"/>
</dbReference>
<dbReference type="GO" id="GO:0005847">
    <property type="term" value="C:mRNA cleavage and polyadenylation specificity factor complex"/>
    <property type="evidence" value="ECO:0007669"/>
    <property type="project" value="TreeGrafter"/>
</dbReference>
<evidence type="ECO:0000256" key="1">
    <source>
        <dbReference type="PROSITE-ProRule" id="PRU00221"/>
    </source>
</evidence>
<dbReference type="AlphaFoldDB" id="Q22KK4"/>
<accession>Q22KK4</accession>
<dbReference type="GO" id="GO:0031124">
    <property type="term" value="P:mRNA 3'-end processing"/>
    <property type="evidence" value="ECO:0007669"/>
    <property type="project" value="InterPro"/>
</dbReference>
<dbReference type="Pfam" id="PF00400">
    <property type="entry name" value="WD40"/>
    <property type="match status" value="2"/>
</dbReference>
<dbReference type="InterPro" id="IPR001680">
    <property type="entry name" value="WD40_rpt"/>
</dbReference>
<organism evidence="2 3">
    <name type="scientific">Tetrahymena thermophila (strain SB210)</name>
    <dbReference type="NCBI Taxonomy" id="312017"/>
    <lineage>
        <taxon>Eukaryota</taxon>
        <taxon>Sar</taxon>
        <taxon>Alveolata</taxon>
        <taxon>Ciliophora</taxon>
        <taxon>Intramacronucleata</taxon>
        <taxon>Oligohymenophorea</taxon>
        <taxon>Hymenostomatida</taxon>
        <taxon>Tetrahymenina</taxon>
        <taxon>Tetrahymenidae</taxon>
        <taxon>Tetrahymena</taxon>
    </lineage>
</organism>
<protein>
    <submittedName>
        <fullName evidence="2">WD domain, G-beta repeat protein</fullName>
    </submittedName>
</protein>
<dbReference type="RefSeq" id="XP_001033458.2">
    <property type="nucleotide sequence ID" value="XM_001033458.2"/>
</dbReference>
<evidence type="ECO:0000313" key="3">
    <source>
        <dbReference type="Proteomes" id="UP000009168"/>
    </source>
</evidence>
<feature type="repeat" description="WD" evidence="1">
    <location>
        <begin position="243"/>
        <end position="283"/>
    </location>
</feature>
<dbReference type="PROSITE" id="PS50082">
    <property type="entry name" value="WD_REPEATS_2"/>
    <property type="match status" value="2"/>
</dbReference>
<dbReference type="InterPro" id="IPR015943">
    <property type="entry name" value="WD40/YVTN_repeat-like_dom_sf"/>
</dbReference>
<sequence>MAIKKVTNAENDYFHKENKGWESLVRTFQNSVNRNIISYLMQKNNSIDEYCTIQQYHQNMIQDKENGFKLNFDKEQSLICNQSLKVKLEKKSNALQPLCLMWLNNGKSIAVGYTKAKTTNTSNHQLKGDINIINFYKPQQRQRFFKDIQGLGSMKLLNNGKHIVVGDKVGDIYFLDYILNNLKNQMEDKKSMEDKSDEQKRISTKVQDLVDISPSPTDVKLAIAGGKQISILDIQKEIEEIQLENKTKEITSCEWNPQKALIISTDDSKVRLWDPRDAQNIAELSAHNQPVTVGKWHPNGYNFLTGGKDRAIKLFDIRNLSQPVNTFCSDGEITCLKWHPIQSHIFVSGDSNGNVLHFQTGEQSPIDQQYSDDKIIDIDYHPLGNVMCFIDQKKQLKFYSRDPPKEF</sequence>
<proteinExistence type="predicted"/>
<feature type="repeat" description="WD" evidence="1">
    <location>
        <begin position="284"/>
        <end position="319"/>
    </location>
</feature>
<dbReference type="KEGG" id="tet:TTHERM_00312770"/>
<dbReference type="PANTHER" id="PTHR22836">
    <property type="entry name" value="WD40 REPEAT PROTEIN"/>
    <property type="match status" value="1"/>
</dbReference>
<dbReference type="Gene3D" id="2.130.10.10">
    <property type="entry name" value="YVTN repeat-like/Quinoprotein amine dehydrogenase"/>
    <property type="match status" value="1"/>
</dbReference>
<dbReference type="InParanoid" id="Q22KK4"/>
<dbReference type="GeneID" id="7843014"/>